<organism evidence="1 2">
    <name type="scientific">Clostridium felsineum</name>
    <dbReference type="NCBI Taxonomy" id="36839"/>
    <lineage>
        <taxon>Bacteria</taxon>
        <taxon>Bacillati</taxon>
        <taxon>Bacillota</taxon>
        <taxon>Clostridia</taxon>
        <taxon>Eubacteriales</taxon>
        <taxon>Clostridiaceae</taxon>
        <taxon>Clostridium</taxon>
    </lineage>
</organism>
<name>A0A1S8LJP1_9CLOT</name>
<proteinExistence type="predicted"/>
<dbReference type="KEGG" id="crw:CROST_005810"/>
<reference evidence="1 2" key="1">
    <citation type="submission" date="2022-04" db="EMBL/GenBank/DDBJ databases">
        <title>Genome sequence of C. roseum typestrain.</title>
        <authorList>
            <person name="Poehlein A."/>
            <person name="Schoch T."/>
            <person name="Duerre P."/>
            <person name="Daniel R."/>
        </authorList>
    </citation>
    <scope>NUCLEOTIDE SEQUENCE [LARGE SCALE GENOMIC DNA]</scope>
    <source>
        <strain evidence="1 2">DSM 7320</strain>
    </source>
</reference>
<keyword evidence="2" id="KW-1185">Reference proteome</keyword>
<gene>
    <name evidence="1" type="ORF">CROST_005810</name>
</gene>
<sequence length="30" mass="3427">MVKKCNGGDLRIKSFQLSGNKRKNIKKTSF</sequence>
<dbReference type="Proteomes" id="UP000190951">
    <property type="component" value="Chromosome"/>
</dbReference>
<dbReference type="AlphaFoldDB" id="A0A1S8LJP1"/>
<dbReference type="EMBL" id="CP096983">
    <property type="protein sequence ID" value="URZ09873.1"/>
    <property type="molecule type" value="Genomic_DNA"/>
</dbReference>
<evidence type="ECO:0000313" key="1">
    <source>
        <dbReference type="EMBL" id="URZ09873.1"/>
    </source>
</evidence>
<accession>A0A1S8LJP1</accession>
<evidence type="ECO:0000313" key="2">
    <source>
        <dbReference type="Proteomes" id="UP000190951"/>
    </source>
</evidence>
<protein>
    <submittedName>
        <fullName evidence="1">Uncharacterized protein</fullName>
    </submittedName>
</protein>